<evidence type="ECO:0000313" key="3">
    <source>
        <dbReference type="Proteomes" id="UP000217790"/>
    </source>
</evidence>
<dbReference type="InParanoid" id="A0A2H3CUK0"/>
<proteinExistence type="predicted"/>
<protein>
    <submittedName>
        <fullName evidence="2">Uncharacterized protein</fullName>
    </submittedName>
</protein>
<dbReference type="Proteomes" id="UP000217790">
    <property type="component" value="Unassembled WGS sequence"/>
</dbReference>
<feature type="region of interest" description="Disordered" evidence="1">
    <location>
        <begin position="158"/>
        <end position="185"/>
    </location>
</feature>
<evidence type="ECO:0000256" key="1">
    <source>
        <dbReference type="SAM" id="MobiDB-lite"/>
    </source>
</evidence>
<keyword evidence="3" id="KW-1185">Reference proteome</keyword>
<reference evidence="3" key="1">
    <citation type="journal article" date="2017" name="Nat. Ecol. Evol.">
        <title>Genome expansion and lineage-specific genetic innovations in the forest pathogenic fungi Armillaria.</title>
        <authorList>
            <person name="Sipos G."/>
            <person name="Prasanna A.N."/>
            <person name="Walter M.C."/>
            <person name="O'Connor E."/>
            <person name="Balint B."/>
            <person name="Krizsan K."/>
            <person name="Kiss B."/>
            <person name="Hess J."/>
            <person name="Varga T."/>
            <person name="Slot J."/>
            <person name="Riley R."/>
            <person name="Boka B."/>
            <person name="Rigling D."/>
            <person name="Barry K."/>
            <person name="Lee J."/>
            <person name="Mihaltcheva S."/>
            <person name="LaButti K."/>
            <person name="Lipzen A."/>
            <person name="Waldron R."/>
            <person name="Moloney N.M."/>
            <person name="Sperisen C."/>
            <person name="Kredics L."/>
            <person name="Vagvoelgyi C."/>
            <person name="Patrignani A."/>
            <person name="Fitzpatrick D."/>
            <person name="Nagy I."/>
            <person name="Doyle S."/>
            <person name="Anderson J.B."/>
            <person name="Grigoriev I.V."/>
            <person name="Gueldener U."/>
            <person name="Muensterkoetter M."/>
            <person name="Nagy L.G."/>
        </authorList>
    </citation>
    <scope>NUCLEOTIDE SEQUENCE [LARGE SCALE GENOMIC DNA]</scope>
    <source>
        <strain evidence="3">Ar21-2</strain>
    </source>
</reference>
<dbReference type="AlphaFoldDB" id="A0A2H3CUK0"/>
<dbReference type="EMBL" id="KZ293693">
    <property type="protein sequence ID" value="PBK85124.1"/>
    <property type="molecule type" value="Genomic_DNA"/>
</dbReference>
<gene>
    <name evidence="2" type="ORF">ARMGADRAFT_592430</name>
</gene>
<sequence>MTSRPDDGPSSRTTTRGLQYLAKVSSEDMYKILGQFLGTESPLLVVYAQVNYPSLSPRAMHDWLSTYCTSLRSSSYQGLSPMYVHGSQRFTLTTWVAHMRRESKRKRHGRTHRGSHFFLSTNHDCEHHSHANHQKEAREGRAWPGTWKGVTFGQPFGHCEGHRQGSEGSAPPPSRVFRATPGFFV</sequence>
<name>A0A2H3CUK0_ARMGA</name>
<organism evidence="2 3">
    <name type="scientific">Armillaria gallica</name>
    <name type="common">Bulbous honey fungus</name>
    <name type="synonym">Armillaria bulbosa</name>
    <dbReference type="NCBI Taxonomy" id="47427"/>
    <lineage>
        <taxon>Eukaryota</taxon>
        <taxon>Fungi</taxon>
        <taxon>Dikarya</taxon>
        <taxon>Basidiomycota</taxon>
        <taxon>Agaricomycotina</taxon>
        <taxon>Agaricomycetes</taxon>
        <taxon>Agaricomycetidae</taxon>
        <taxon>Agaricales</taxon>
        <taxon>Marasmiineae</taxon>
        <taxon>Physalacriaceae</taxon>
        <taxon>Armillaria</taxon>
    </lineage>
</organism>
<accession>A0A2H3CUK0</accession>
<evidence type="ECO:0000313" key="2">
    <source>
        <dbReference type="EMBL" id="PBK85124.1"/>
    </source>
</evidence>